<evidence type="ECO:0000313" key="4">
    <source>
        <dbReference type="Proteomes" id="UP001465976"/>
    </source>
</evidence>
<keyword evidence="2" id="KW-1133">Transmembrane helix</keyword>
<feature type="transmembrane region" description="Helical" evidence="2">
    <location>
        <begin position="71"/>
        <end position="89"/>
    </location>
</feature>
<name>A0ABR3FFM2_9AGAR</name>
<keyword evidence="2" id="KW-0812">Transmembrane</keyword>
<gene>
    <name evidence="3" type="ORF">V5O48_007868</name>
</gene>
<feature type="transmembrane region" description="Helical" evidence="2">
    <location>
        <begin position="222"/>
        <end position="241"/>
    </location>
</feature>
<keyword evidence="2" id="KW-0472">Membrane</keyword>
<feature type="transmembrane region" description="Helical" evidence="2">
    <location>
        <begin position="101"/>
        <end position="121"/>
    </location>
</feature>
<organism evidence="3 4">
    <name type="scientific">Marasmius crinis-equi</name>
    <dbReference type="NCBI Taxonomy" id="585013"/>
    <lineage>
        <taxon>Eukaryota</taxon>
        <taxon>Fungi</taxon>
        <taxon>Dikarya</taxon>
        <taxon>Basidiomycota</taxon>
        <taxon>Agaricomycotina</taxon>
        <taxon>Agaricomycetes</taxon>
        <taxon>Agaricomycetidae</taxon>
        <taxon>Agaricales</taxon>
        <taxon>Marasmiineae</taxon>
        <taxon>Marasmiaceae</taxon>
        <taxon>Marasmius</taxon>
    </lineage>
</organism>
<feature type="transmembrane region" description="Helical" evidence="2">
    <location>
        <begin position="38"/>
        <end position="59"/>
    </location>
</feature>
<feature type="region of interest" description="Disordered" evidence="1">
    <location>
        <begin position="289"/>
        <end position="313"/>
    </location>
</feature>
<accession>A0ABR3FFM2</accession>
<feature type="compositionally biased region" description="Low complexity" evidence="1">
    <location>
        <begin position="289"/>
        <end position="299"/>
    </location>
</feature>
<protein>
    <submittedName>
        <fullName evidence="3">Uncharacterized protein</fullName>
    </submittedName>
</protein>
<keyword evidence="4" id="KW-1185">Reference proteome</keyword>
<evidence type="ECO:0000313" key="3">
    <source>
        <dbReference type="EMBL" id="KAL0574083.1"/>
    </source>
</evidence>
<evidence type="ECO:0000256" key="1">
    <source>
        <dbReference type="SAM" id="MobiDB-lite"/>
    </source>
</evidence>
<proteinExistence type="predicted"/>
<dbReference type="Proteomes" id="UP001465976">
    <property type="component" value="Unassembled WGS sequence"/>
</dbReference>
<feature type="transmembrane region" description="Helical" evidence="2">
    <location>
        <begin position="191"/>
        <end position="210"/>
    </location>
</feature>
<evidence type="ECO:0000256" key="2">
    <source>
        <dbReference type="SAM" id="Phobius"/>
    </source>
</evidence>
<feature type="transmembrane region" description="Helical" evidence="2">
    <location>
        <begin position="151"/>
        <end position="170"/>
    </location>
</feature>
<sequence>MDQRVVLQQDNVLVGKAALAFPSGHLFLTQYSAWQIRYYTLGLLFFNVVQIHTFAIPGVTSDNLCVAMDSIIRVVGAVSLWSVEIVMQLRIYALYKCDKRILAFNGFLFLASIAGFLWILIHNAQRRRAVIADAVHLPLPGCPSLHSGIEWAQWIPATGFEGVLFGLALYKTLKSSAVRLRDGRKVGLYGLLLRDNLFYFFAIALILVFNNLMVVGITKIPWFSYSPFYAAVGILTTRMMLNMYKAASTEVTGVTNRPGWPTRSAHGREPKTEASLSWHAAGRGVNSSGFASSNFNSSVPDSYELNDKKDIVP</sequence>
<reference evidence="3 4" key="1">
    <citation type="submission" date="2024-02" db="EMBL/GenBank/DDBJ databases">
        <title>A draft genome for the cacao thread blight pathogen Marasmius crinis-equi.</title>
        <authorList>
            <person name="Cohen S.P."/>
            <person name="Baruah I.K."/>
            <person name="Amoako-Attah I."/>
            <person name="Bukari Y."/>
            <person name="Meinhardt L.W."/>
            <person name="Bailey B.A."/>
        </authorList>
    </citation>
    <scope>NUCLEOTIDE SEQUENCE [LARGE SCALE GENOMIC DNA]</scope>
    <source>
        <strain evidence="3 4">GH-76</strain>
    </source>
</reference>
<comment type="caution">
    <text evidence="3">The sequence shown here is derived from an EMBL/GenBank/DDBJ whole genome shotgun (WGS) entry which is preliminary data.</text>
</comment>
<dbReference type="EMBL" id="JBAHYK010000432">
    <property type="protein sequence ID" value="KAL0574083.1"/>
    <property type="molecule type" value="Genomic_DNA"/>
</dbReference>